<accession>A0A2P2KEI1</accession>
<evidence type="ECO:0000313" key="1">
    <source>
        <dbReference type="EMBL" id="MBX04144.1"/>
    </source>
</evidence>
<sequence length="44" mass="5567">MRILHKIPFIFWQPTTRSQSINHREKDEMNEVLHYHEYTEARKR</sequence>
<dbReference type="AlphaFoldDB" id="A0A2P2KEI1"/>
<protein>
    <submittedName>
        <fullName evidence="1">Uncharacterized protein</fullName>
    </submittedName>
</protein>
<name>A0A2P2KEI1_RHIMU</name>
<organism evidence="1">
    <name type="scientific">Rhizophora mucronata</name>
    <name type="common">Asiatic mangrove</name>
    <dbReference type="NCBI Taxonomy" id="61149"/>
    <lineage>
        <taxon>Eukaryota</taxon>
        <taxon>Viridiplantae</taxon>
        <taxon>Streptophyta</taxon>
        <taxon>Embryophyta</taxon>
        <taxon>Tracheophyta</taxon>
        <taxon>Spermatophyta</taxon>
        <taxon>Magnoliopsida</taxon>
        <taxon>eudicotyledons</taxon>
        <taxon>Gunneridae</taxon>
        <taxon>Pentapetalae</taxon>
        <taxon>rosids</taxon>
        <taxon>fabids</taxon>
        <taxon>Malpighiales</taxon>
        <taxon>Rhizophoraceae</taxon>
        <taxon>Rhizophora</taxon>
    </lineage>
</organism>
<dbReference type="EMBL" id="GGEC01023660">
    <property type="protein sequence ID" value="MBX04144.1"/>
    <property type="molecule type" value="Transcribed_RNA"/>
</dbReference>
<proteinExistence type="predicted"/>
<reference evidence="1" key="1">
    <citation type="submission" date="2018-02" db="EMBL/GenBank/DDBJ databases">
        <title>Rhizophora mucronata_Transcriptome.</title>
        <authorList>
            <person name="Meera S.P."/>
            <person name="Sreeshan A."/>
            <person name="Augustine A."/>
        </authorList>
    </citation>
    <scope>NUCLEOTIDE SEQUENCE</scope>
    <source>
        <tissue evidence="1">Leaf</tissue>
    </source>
</reference>